<dbReference type="InterPro" id="IPR044000">
    <property type="entry name" value="Phage_tube_2"/>
</dbReference>
<dbReference type="EMBL" id="BARS01021668">
    <property type="protein sequence ID" value="GAG06236.1"/>
    <property type="molecule type" value="Genomic_DNA"/>
</dbReference>
<evidence type="ECO:0000313" key="1">
    <source>
        <dbReference type="EMBL" id="GAG06236.1"/>
    </source>
</evidence>
<reference evidence="1" key="1">
    <citation type="journal article" date="2014" name="Front. Microbiol.">
        <title>High frequency of phylogenetically diverse reductive dehalogenase-homologous genes in deep subseafloor sedimentary metagenomes.</title>
        <authorList>
            <person name="Kawai M."/>
            <person name="Futagami T."/>
            <person name="Toyoda A."/>
            <person name="Takaki Y."/>
            <person name="Nishi S."/>
            <person name="Hori S."/>
            <person name="Arai W."/>
            <person name="Tsubouchi T."/>
            <person name="Morono Y."/>
            <person name="Uchiyama I."/>
            <person name="Ito T."/>
            <person name="Fujiyama A."/>
            <person name="Inagaki F."/>
            <person name="Takami H."/>
        </authorList>
    </citation>
    <scope>NUCLEOTIDE SEQUENCE</scope>
    <source>
        <strain evidence="1">Expedition CK06-06</strain>
    </source>
</reference>
<name>X0W0G6_9ZZZZ</name>
<proteinExistence type="predicted"/>
<organism evidence="1">
    <name type="scientific">marine sediment metagenome</name>
    <dbReference type="NCBI Taxonomy" id="412755"/>
    <lineage>
        <taxon>unclassified sequences</taxon>
        <taxon>metagenomes</taxon>
        <taxon>ecological metagenomes</taxon>
    </lineage>
</organism>
<sequence>MAVGDSSLDGLYSYLGLGRETTFGTGVTATAGLEFLSASPKGLQQSKILEQISRNRVQSKLIKMGKTVEAEVESYFFPSVTATNYLLQNALGGAITSATATGETVGGAAFSHTYAIGDVNAQTNTSLTLNMAKGGATDGKVFEYTGLRVNELSLNAEIDEALKMSAVMIGKDFTTSATDLSAQFTVTTYECLNFISGRVSVENSFASLTSSSFWHVQTMGLVVNNNLKGDAESRRIGSDTLDVLPS</sequence>
<feature type="non-terminal residue" evidence="1">
    <location>
        <position position="246"/>
    </location>
</feature>
<accession>X0W0G6</accession>
<dbReference type="AlphaFoldDB" id="X0W0G6"/>
<gene>
    <name evidence="1" type="ORF">S01H1_34758</name>
</gene>
<comment type="caution">
    <text evidence="1">The sequence shown here is derived from an EMBL/GenBank/DDBJ whole genome shotgun (WGS) entry which is preliminary data.</text>
</comment>
<dbReference type="Pfam" id="PF18906">
    <property type="entry name" value="Phage_tube_2"/>
    <property type="match status" value="1"/>
</dbReference>
<protein>
    <submittedName>
        <fullName evidence="1">Uncharacterized protein</fullName>
    </submittedName>
</protein>